<keyword evidence="8" id="KW-0862">Zinc</keyword>
<accession>A0AA41XAX5</accession>
<feature type="transmembrane region" description="Helical" evidence="13">
    <location>
        <begin position="109"/>
        <end position="129"/>
    </location>
</feature>
<evidence type="ECO:0000256" key="5">
    <source>
        <dbReference type="ARBA" id="ARBA00022692"/>
    </source>
</evidence>
<keyword evidence="6" id="KW-0479">Metal-binding</keyword>
<feature type="transmembrane region" description="Helical" evidence="13">
    <location>
        <begin position="136"/>
        <end position="153"/>
    </location>
</feature>
<evidence type="ECO:0000256" key="1">
    <source>
        <dbReference type="ARBA" id="ARBA00001947"/>
    </source>
</evidence>
<comment type="similarity">
    <text evidence="3">Belongs to the peptidase M50B family.</text>
</comment>
<sequence length="360" mass="40655">MKKSRTGAWGIVSAIGVFLLSKLKWVLGIVKLAKFSTAFSMLLSLGAYAAVYGWKFGVALVYLLFVHEMGHVWAARRLRLPTSPALFLPFVGAVVGLKQMPKNARDEAFLAYMGPLFGLLSFLPAIPLYIWTGEPFWALVIVLGGSINFFNLIPVSPLDGGRIAGAISTKLWVVGLIILLVYAVAAFSIMGFFLVLLGVSTWFSLRKRQKEADDAAAEEETYSYYLQRLRREWEAYGAVHRTVFQMENHRSELQLRANRGSLPAKEARELLALDRLTDAFRPFDYVMEGEEQQEQLPALQEAFQRVEEQLRETAAEREGIRNYYQLSGRERVQTLIIYLLLLAVLGYSAYYGNQILLEHP</sequence>
<evidence type="ECO:0000256" key="10">
    <source>
        <dbReference type="ARBA" id="ARBA00023049"/>
    </source>
</evidence>
<feature type="domain" description="Peptidase M50" evidence="14">
    <location>
        <begin position="56"/>
        <end position="123"/>
    </location>
</feature>
<feature type="transmembrane region" description="Helical" evidence="13">
    <location>
        <begin position="47"/>
        <end position="66"/>
    </location>
</feature>
<keyword evidence="4 15" id="KW-0645">Protease</keyword>
<organism evidence="15 16">
    <name type="scientific">Ectobacillus ponti</name>
    <dbReference type="NCBI Taxonomy" id="2961894"/>
    <lineage>
        <taxon>Bacteria</taxon>
        <taxon>Bacillati</taxon>
        <taxon>Bacillota</taxon>
        <taxon>Bacilli</taxon>
        <taxon>Bacillales</taxon>
        <taxon>Bacillaceae</taxon>
        <taxon>Ectobacillus</taxon>
    </lineage>
</organism>
<keyword evidence="7" id="KW-0378">Hydrolase</keyword>
<feature type="transmembrane region" description="Helical" evidence="13">
    <location>
        <begin position="173"/>
        <end position="199"/>
    </location>
</feature>
<evidence type="ECO:0000256" key="3">
    <source>
        <dbReference type="ARBA" id="ARBA00007931"/>
    </source>
</evidence>
<dbReference type="PANTHER" id="PTHR39188:SF3">
    <property type="entry name" value="STAGE IV SPORULATION PROTEIN FB"/>
    <property type="match status" value="1"/>
</dbReference>
<keyword evidence="11 13" id="KW-0472">Membrane</keyword>
<comment type="caution">
    <text evidence="15">The sequence shown here is derived from an EMBL/GenBank/DDBJ whole genome shotgun (WGS) entry which is preliminary data.</text>
</comment>
<dbReference type="GO" id="GO:0008237">
    <property type="term" value="F:metallopeptidase activity"/>
    <property type="evidence" value="ECO:0007669"/>
    <property type="project" value="UniProtKB-KW"/>
</dbReference>
<evidence type="ECO:0000256" key="6">
    <source>
        <dbReference type="ARBA" id="ARBA00022723"/>
    </source>
</evidence>
<evidence type="ECO:0000256" key="9">
    <source>
        <dbReference type="ARBA" id="ARBA00022989"/>
    </source>
</evidence>
<feature type="transmembrane region" description="Helical" evidence="13">
    <location>
        <begin position="335"/>
        <end position="352"/>
    </location>
</feature>
<proteinExistence type="inferred from homology"/>
<evidence type="ECO:0000256" key="7">
    <source>
        <dbReference type="ARBA" id="ARBA00022801"/>
    </source>
</evidence>
<keyword evidence="9 13" id="KW-1133">Transmembrane helix</keyword>
<name>A0AA41XAX5_9BACI</name>
<evidence type="ECO:0000256" key="13">
    <source>
        <dbReference type="SAM" id="Phobius"/>
    </source>
</evidence>
<dbReference type="AlphaFoldDB" id="A0AA41XAX5"/>
<evidence type="ECO:0000256" key="2">
    <source>
        <dbReference type="ARBA" id="ARBA00004141"/>
    </source>
</evidence>
<evidence type="ECO:0000313" key="16">
    <source>
        <dbReference type="Proteomes" id="UP001156102"/>
    </source>
</evidence>
<feature type="transmembrane region" description="Helical" evidence="13">
    <location>
        <begin position="78"/>
        <end position="97"/>
    </location>
</feature>
<evidence type="ECO:0000256" key="12">
    <source>
        <dbReference type="SAM" id="Coils"/>
    </source>
</evidence>
<protein>
    <submittedName>
        <fullName evidence="15">Site-2 protease family protein</fullName>
    </submittedName>
</protein>
<evidence type="ECO:0000256" key="11">
    <source>
        <dbReference type="ARBA" id="ARBA00023136"/>
    </source>
</evidence>
<dbReference type="GO" id="GO:0016020">
    <property type="term" value="C:membrane"/>
    <property type="evidence" value="ECO:0007669"/>
    <property type="project" value="UniProtKB-SubCell"/>
</dbReference>
<keyword evidence="5 13" id="KW-0812">Transmembrane</keyword>
<dbReference type="PANTHER" id="PTHR39188">
    <property type="entry name" value="MEMBRANE-ASSOCIATED ZINC METALLOPROTEASE M50B"/>
    <property type="match status" value="1"/>
</dbReference>
<gene>
    <name evidence="15" type="ORF">NK662_09065</name>
</gene>
<comment type="cofactor">
    <cofactor evidence="1">
        <name>Zn(2+)</name>
        <dbReference type="ChEBI" id="CHEBI:29105"/>
    </cofactor>
</comment>
<evidence type="ECO:0000256" key="4">
    <source>
        <dbReference type="ARBA" id="ARBA00022670"/>
    </source>
</evidence>
<evidence type="ECO:0000259" key="14">
    <source>
        <dbReference type="Pfam" id="PF02163"/>
    </source>
</evidence>
<reference evidence="15" key="1">
    <citation type="submission" date="2022-07" db="EMBL/GenBank/DDBJ databases">
        <authorList>
            <person name="Li W.-J."/>
            <person name="Deng Q.-Q."/>
        </authorList>
    </citation>
    <scope>NUCLEOTIDE SEQUENCE</scope>
    <source>
        <strain evidence="15">SYSU M60031</strain>
    </source>
</reference>
<evidence type="ECO:0000313" key="15">
    <source>
        <dbReference type="EMBL" id="MCP8968686.1"/>
    </source>
</evidence>
<evidence type="ECO:0000256" key="8">
    <source>
        <dbReference type="ARBA" id="ARBA00022833"/>
    </source>
</evidence>
<dbReference type="Proteomes" id="UP001156102">
    <property type="component" value="Unassembled WGS sequence"/>
</dbReference>
<dbReference type="GO" id="GO:0046872">
    <property type="term" value="F:metal ion binding"/>
    <property type="evidence" value="ECO:0007669"/>
    <property type="project" value="UniProtKB-KW"/>
</dbReference>
<dbReference type="CDD" id="cd06160">
    <property type="entry name" value="S2P-M50_like_2"/>
    <property type="match status" value="1"/>
</dbReference>
<feature type="coiled-coil region" evidence="12">
    <location>
        <begin position="289"/>
        <end position="316"/>
    </location>
</feature>
<comment type="subcellular location">
    <subcellularLocation>
        <location evidence="2">Membrane</location>
        <topology evidence="2">Multi-pass membrane protein</topology>
    </subcellularLocation>
</comment>
<dbReference type="RefSeq" id="WP_254758607.1">
    <property type="nucleotide sequence ID" value="NZ_JANCLT010000004.1"/>
</dbReference>
<feature type="transmembrane region" description="Helical" evidence="13">
    <location>
        <begin position="7"/>
        <end position="27"/>
    </location>
</feature>
<keyword evidence="12" id="KW-0175">Coiled coil</keyword>
<dbReference type="GO" id="GO:0006508">
    <property type="term" value="P:proteolysis"/>
    <property type="evidence" value="ECO:0007669"/>
    <property type="project" value="UniProtKB-KW"/>
</dbReference>
<keyword evidence="10" id="KW-0482">Metalloprotease</keyword>
<dbReference type="InterPro" id="IPR008915">
    <property type="entry name" value="Peptidase_M50"/>
</dbReference>
<dbReference type="Pfam" id="PF02163">
    <property type="entry name" value="Peptidase_M50"/>
    <property type="match status" value="1"/>
</dbReference>
<keyword evidence="16" id="KW-1185">Reference proteome</keyword>
<dbReference type="EMBL" id="JANCLT010000004">
    <property type="protein sequence ID" value="MCP8968686.1"/>
    <property type="molecule type" value="Genomic_DNA"/>
</dbReference>